<reference evidence="3 4" key="1">
    <citation type="submission" date="2022-12" db="EMBL/GenBank/DDBJ databases">
        <authorList>
            <person name="Ruckert C."/>
            <person name="Busche T."/>
            <person name="Kalinowski J."/>
            <person name="Wittmann C."/>
        </authorList>
    </citation>
    <scope>NUCLEOTIDE SEQUENCE [LARGE SCALE GENOMIC DNA]</scope>
    <source>
        <strain evidence="3 4">DSM 40555</strain>
    </source>
</reference>
<evidence type="ECO:0000256" key="1">
    <source>
        <dbReference type="SAM" id="MobiDB-lite"/>
    </source>
</evidence>
<feature type="signal peptide" evidence="2">
    <location>
        <begin position="1"/>
        <end position="24"/>
    </location>
</feature>
<organism evidence="3 4">
    <name type="scientific">Streptomyces nigrescens</name>
    <dbReference type="NCBI Taxonomy" id="1920"/>
    <lineage>
        <taxon>Bacteria</taxon>
        <taxon>Bacillati</taxon>
        <taxon>Actinomycetota</taxon>
        <taxon>Actinomycetes</taxon>
        <taxon>Kitasatosporales</taxon>
        <taxon>Streptomycetaceae</taxon>
        <taxon>Streptomyces</taxon>
    </lineage>
</organism>
<feature type="region of interest" description="Disordered" evidence="1">
    <location>
        <begin position="28"/>
        <end position="48"/>
    </location>
</feature>
<keyword evidence="2" id="KW-0732">Signal</keyword>
<keyword evidence="4" id="KW-1185">Reference proteome</keyword>
<sequence length="90" mass="9356">MRTRIWLTGVAVGAAMLTGATATAATAQAAPAHSETATPSTATSSSTATGWYPILYPSKSACQAAGEKSGEQWKCVLLQGSGKWRLYIYS</sequence>
<dbReference type="Proteomes" id="UP001210609">
    <property type="component" value="Chromosome"/>
</dbReference>
<feature type="chain" id="PRO_5047430498" description="DUF333 domain-containing protein" evidence="2">
    <location>
        <begin position="25"/>
        <end position="90"/>
    </location>
</feature>
<accession>A0ABY7INZ1</accession>
<gene>
    <name evidence="3" type="ORF">STRLI_006817</name>
</gene>
<evidence type="ECO:0008006" key="5">
    <source>
        <dbReference type="Google" id="ProtNLM"/>
    </source>
</evidence>
<proteinExistence type="predicted"/>
<dbReference type="RefSeq" id="WP_159490755.1">
    <property type="nucleotide sequence ID" value="NZ_BLIP01000003.1"/>
</dbReference>
<dbReference type="EMBL" id="CP114202">
    <property type="protein sequence ID" value="WAU00553.1"/>
    <property type="molecule type" value="Genomic_DNA"/>
</dbReference>
<name>A0ABY7INZ1_STRNI</name>
<evidence type="ECO:0000313" key="4">
    <source>
        <dbReference type="Proteomes" id="UP001210609"/>
    </source>
</evidence>
<evidence type="ECO:0000313" key="3">
    <source>
        <dbReference type="EMBL" id="WAU00553.1"/>
    </source>
</evidence>
<evidence type="ECO:0000256" key="2">
    <source>
        <dbReference type="SAM" id="SignalP"/>
    </source>
</evidence>
<protein>
    <recommendedName>
        <fullName evidence="5">DUF333 domain-containing protein</fullName>
    </recommendedName>
</protein>